<proteinExistence type="predicted"/>
<keyword evidence="1" id="KW-0812">Transmembrane</keyword>
<protein>
    <submittedName>
        <fullName evidence="2">Uncharacterized protein</fullName>
    </submittedName>
</protein>
<reference evidence="2" key="2">
    <citation type="journal article" date="2015" name="Fish Shellfish Immunol.">
        <title>Early steps in the European eel (Anguilla anguilla)-Vibrio vulnificus interaction in the gills: Role of the RtxA13 toxin.</title>
        <authorList>
            <person name="Callol A."/>
            <person name="Pajuelo D."/>
            <person name="Ebbesson L."/>
            <person name="Teles M."/>
            <person name="MacKenzie S."/>
            <person name="Amaro C."/>
        </authorList>
    </citation>
    <scope>NUCLEOTIDE SEQUENCE</scope>
</reference>
<sequence>MHQLLWHKIWAHSGAVTVYGIIFFIYCQCPLSSTYRKHKS</sequence>
<keyword evidence="1" id="KW-0472">Membrane</keyword>
<organism evidence="2">
    <name type="scientific">Anguilla anguilla</name>
    <name type="common">European freshwater eel</name>
    <name type="synonym">Muraena anguilla</name>
    <dbReference type="NCBI Taxonomy" id="7936"/>
    <lineage>
        <taxon>Eukaryota</taxon>
        <taxon>Metazoa</taxon>
        <taxon>Chordata</taxon>
        <taxon>Craniata</taxon>
        <taxon>Vertebrata</taxon>
        <taxon>Euteleostomi</taxon>
        <taxon>Actinopterygii</taxon>
        <taxon>Neopterygii</taxon>
        <taxon>Teleostei</taxon>
        <taxon>Anguilliformes</taxon>
        <taxon>Anguillidae</taxon>
        <taxon>Anguilla</taxon>
    </lineage>
</organism>
<evidence type="ECO:0000256" key="1">
    <source>
        <dbReference type="SAM" id="Phobius"/>
    </source>
</evidence>
<dbReference type="AlphaFoldDB" id="A0A0E9V5H5"/>
<name>A0A0E9V5H5_ANGAN</name>
<keyword evidence="1" id="KW-1133">Transmembrane helix</keyword>
<accession>A0A0E9V5H5</accession>
<evidence type="ECO:0000313" key="2">
    <source>
        <dbReference type="EMBL" id="JAH73354.1"/>
    </source>
</evidence>
<reference evidence="2" key="1">
    <citation type="submission" date="2014-11" db="EMBL/GenBank/DDBJ databases">
        <authorList>
            <person name="Amaro Gonzalez C."/>
        </authorList>
    </citation>
    <scope>NUCLEOTIDE SEQUENCE</scope>
</reference>
<feature type="transmembrane region" description="Helical" evidence="1">
    <location>
        <begin position="12"/>
        <end position="31"/>
    </location>
</feature>
<dbReference type="EMBL" id="GBXM01035223">
    <property type="protein sequence ID" value="JAH73354.1"/>
    <property type="molecule type" value="Transcribed_RNA"/>
</dbReference>